<evidence type="ECO:0000313" key="3">
    <source>
        <dbReference type="Proteomes" id="UP001392437"/>
    </source>
</evidence>
<dbReference type="Pfam" id="PF00856">
    <property type="entry name" value="SET"/>
    <property type="match status" value="1"/>
</dbReference>
<dbReference type="InterPro" id="IPR046341">
    <property type="entry name" value="SET_dom_sf"/>
</dbReference>
<dbReference type="PANTHER" id="PTHR47332">
    <property type="entry name" value="SET DOMAIN-CONTAINING PROTEIN 5"/>
    <property type="match status" value="1"/>
</dbReference>
<sequence length="317" mass="35951">MSYLIVNEDIVLRESNTSAKGAGLFATRDVEKGRPVIRERPLLKCENLPVIGSGRPTVASSLSQNKLQQFARLPAGPGHAFRVPVEPRVDVKSHFAAGNGRLMNTVQYNEIWIVTARCPMVGFHTAAVSHSCSPNAYLCYNKDTDSLGLFLVRHVKKGEEITISYFQDDYAVPQSVRARRLQKWNFVCTCVCCTTNSDMSDFRRMEIKRLFTERNQLDIALSMHHIHLAPQWGGIAQREVNYVWDIATCIRMMIRHMKAEGLYGLAMTWVLVDYAEHCVKTGDLRTREAVMEEALVIREMCLGLSHPSTLYLANRTW</sequence>
<protein>
    <recommendedName>
        <fullName evidence="1">SET domain-containing protein</fullName>
    </recommendedName>
</protein>
<accession>A0AAW0R470</accession>
<reference evidence="2 3" key="1">
    <citation type="submission" date="2023-01" db="EMBL/GenBank/DDBJ databases">
        <title>Analysis of 21 Apiospora genomes using comparative genomics revels a genus with tremendous synthesis potential of carbohydrate active enzymes and secondary metabolites.</title>
        <authorList>
            <person name="Sorensen T."/>
        </authorList>
    </citation>
    <scope>NUCLEOTIDE SEQUENCE [LARGE SCALE GENOMIC DNA]</scope>
    <source>
        <strain evidence="2 3">CBS 117206</strain>
    </source>
</reference>
<dbReference type="SUPFAM" id="SSF82199">
    <property type="entry name" value="SET domain"/>
    <property type="match status" value="1"/>
</dbReference>
<proteinExistence type="predicted"/>
<evidence type="ECO:0000259" key="1">
    <source>
        <dbReference type="PROSITE" id="PS50280"/>
    </source>
</evidence>
<dbReference type="SMART" id="SM00317">
    <property type="entry name" value="SET"/>
    <property type="match status" value="1"/>
</dbReference>
<dbReference type="EMBL" id="JAQQWP010000003">
    <property type="protein sequence ID" value="KAK8123769.1"/>
    <property type="molecule type" value="Genomic_DNA"/>
</dbReference>
<dbReference type="CDD" id="cd20071">
    <property type="entry name" value="SET_SMYD"/>
    <property type="match status" value="1"/>
</dbReference>
<dbReference type="InterPro" id="IPR001214">
    <property type="entry name" value="SET_dom"/>
</dbReference>
<dbReference type="PROSITE" id="PS50280">
    <property type="entry name" value="SET"/>
    <property type="match status" value="1"/>
</dbReference>
<dbReference type="AlphaFoldDB" id="A0AAW0R470"/>
<organism evidence="2 3">
    <name type="scientific">Apiospora kogelbergensis</name>
    <dbReference type="NCBI Taxonomy" id="1337665"/>
    <lineage>
        <taxon>Eukaryota</taxon>
        <taxon>Fungi</taxon>
        <taxon>Dikarya</taxon>
        <taxon>Ascomycota</taxon>
        <taxon>Pezizomycotina</taxon>
        <taxon>Sordariomycetes</taxon>
        <taxon>Xylariomycetidae</taxon>
        <taxon>Amphisphaeriales</taxon>
        <taxon>Apiosporaceae</taxon>
        <taxon>Apiospora</taxon>
    </lineage>
</organism>
<dbReference type="Gene3D" id="2.170.270.10">
    <property type="entry name" value="SET domain"/>
    <property type="match status" value="1"/>
</dbReference>
<gene>
    <name evidence="2" type="ORF">PG999_003687</name>
</gene>
<dbReference type="Proteomes" id="UP001392437">
    <property type="component" value="Unassembled WGS sequence"/>
</dbReference>
<name>A0AAW0R470_9PEZI</name>
<keyword evidence="3" id="KW-1185">Reference proteome</keyword>
<feature type="domain" description="SET" evidence="1">
    <location>
        <begin position="8"/>
        <end position="166"/>
    </location>
</feature>
<comment type="caution">
    <text evidence="2">The sequence shown here is derived from an EMBL/GenBank/DDBJ whole genome shotgun (WGS) entry which is preliminary data.</text>
</comment>
<evidence type="ECO:0000313" key="2">
    <source>
        <dbReference type="EMBL" id="KAK8123769.1"/>
    </source>
</evidence>
<dbReference type="InterPro" id="IPR053185">
    <property type="entry name" value="SET_domain_protein"/>
</dbReference>
<dbReference type="PANTHER" id="PTHR47332:SF2">
    <property type="entry name" value="SET-6"/>
    <property type="match status" value="1"/>
</dbReference>